<reference evidence="11" key="1">
    <citation type="journal article" date="2019" name="Int. J. Syst. Evol. Microbiol.">
        <title>The Global Catalogue of Microorganisms (GCM) 10K type strain sequencing project: providing services to taxonomists for standard genome sequencing and annotation.</title>
        <authorList>
            <consortium name="The Broad Institute Genomics Platform"/>
            <consortium name="The Broad Institute Genome Sequencing Center for Infectious Disease"/>
            <person name="Wu L."/>
            <person name="Ma J."/>
        </authorList>
    </citation>
    <scope>NUCLEOTIDE SEQUENCE [LARGE SCALE GENOMIC DNA]</scope>
    <source>
        <strain evidence="11">NBRC 108565</strain>
    </source>
</reference>
<feature type="transmembrane region" description="Helical" evidence="8">
    <location>
        <begin position="245"/>
        <end position="263"/>
    </location>
</feature>
<feature type="transmembrane region" description="Helical" evidence="8">
    <location>
        <begin position="463"/>
        <end position="483"/>
    </location>
</feature>
<protein>
    <submittedName>
        <fullName evidence="10">MFS transporter</fullName>
    </submittedName>
</protein>
<feature type="transmembrane region" description="Helical" evidence="8">
    <location>
        <begin position="119"/>
        <end position="141"/>
    </location>
</feature>
<feature type="transmembrane region" description="Helical" evidence="8">
    <location>
        <begin position="319"/>
        <end position="336"/>
    </location>
</feature>
<evidence type="ECO:0000256" key="3">
    <source>
        <dbReference type="ARBA" id="ARBA00022475"/>
    </source>
</evidence>
<dbReference type="PRINTS" id="PR01036">
    <property type="entry name" value="TCRTETB"/>
</dbReference>
<dbReference type="InterPro" id="IPR036259">
    <property type="entry name" value="MFS_trans_sf"/>
</dbReference>
<dbReference type="Gene3D" id="1.20.1720.10">
    <property type="entry name" value="Multidrug resistance protein D"/>
    <property type="match status" value="1"/>
</dbReference>
<evidence type="ECO:0000256" key="5">
    <source>
        <dbReference type="ARBA" id="ARBA00022989"/>
    </source>
</evidence>
<keyword evidence="6 8" id="KW-0472">Membrane</keyword>
<keyword evidence="4 8" id="KW-0812">Transmembrane</keyword>
<dbReference type="InterPro" id="IPR005829">
    <property type="entry name" value="Sugar_transporter_CS"/>
</dbReference>
<organism evidence="10 11">
    <name type="scientific">Paraoerskovia sediminicola</name>
    <dbReference type="NCBI Taxonomy" id="1138587"/>
    <lineage>
        <taxon>Bacteria</taxon>
        <taxon>Bacillati</taxon>
        <taxon>Actinomycetota</taxon>
        <taxon>Actinomycetes</taxon>
        <taxon>Micrococcales</taxon>
        <taxon>Cellulomonadaceae</taxon>
        <taxon>Paraoerskovia</taxon>
    </lineage>
</organism>
<dbReference type="PROSITE" id="PS00216">
    <property type="entry name" value="SUGAR_TRANSPORT_1"/>
    <property type="match status" value="1"/>
</dbReference>
<sequence>MSAQHPGAEQPAAPATPPPAPHRRRWFVLATVALAQLMVVLDATIVNIAMPSAQADLGFSDNDRQWIVTAYALAFGSLLLLGGKLSDMFGRRRTFLVGLVGFAAASALGGASQSFEMLVVARALQGVFGALLAPAALSVLTTTFTDPKERGRAFGVFGAIAGMGGGVGLLLGGYLTEYFDWRWNLYVNLIFAVVAVVAGFVLLPRKEETHSHRIDVPGVILGSAGLFALVFGFSQAEPEGWDSPLTWGPLAAAVVLLVGFVLTQRRSPNPLLPLGIVTDRDRGGAYVAIFVAGSGMFGVFLFLTYYLQATMGYTPLRTGVAFLPMILTIMVTAQISNNLTLPRFGPKVLVAFGLSVATLSMLYLTQIDVDSTYAVGVLPALIGMGVGMGCTMPPSFQLGTFGVDRAHAGVASAMVTTSQQVGGAVGTAVLNTIATTAAATYLADHAAGGPAVQAEAALHSYDVAFAWSAGIFLVGAVLTGALFRTKAQRAERQEARASQRVSDGEASVGQEAPVVAH</sequence>
<dbReference type="InterPro" id="IPR011701">
    <property type="entry name" value="MFS"/>
</dbReference>
<feature type="region of interest" description="Disordered" evidence="7">
    <location>
        <begin position="494"/>
        <end position="517"/>
    </location>
</feature>
<dbReference type="NCBIfam" id="TIGR00711">
    <property type="entry name" value="efflux_EmrB"/>
    <property type="match status" value="1"/>
</dbReference>
<gene>
    <name evidence="10" type="ORF">GCM10025865_10470</name>
</gene>
<evidence type="ECO:0000256" key="6">
    <source>
        <dbReference type="ARBA" id="ARBA00023136"/>
    </source>
</evidence>
<dbReference type="RefSeq" id="WP_286218843.1">
    <property type="nucleotide sequence ID" value="NZ_AP027729.1"/>
</dbReference>
<evidence type="ECO:0000256" key="4">
    <source>
        <dbReference type="ARBA" id="ARBA00022692"/>
    </source>
</evidence>
<accession>A0ABN6XC97</accession>
<keyword evidence="11" id="KW-1185">Reference proteome</keyword>
<feature type="transmembrane region" description="Helical" evidence="8">
    <location>
        <begin position="26"/>
        <end position="46"/>
    </location>
</feature>
<feature type="region of interest" description="Disordered" evidence="7">
    <location>
        <begin position="1"/>
        <end position="20"/>
    </location>
</feature>
<comment type="subcellular location">
    <subcellularLocation>
        <location evidence="1">Cell membrane</location>
        <topology evidence="1">Multi-pass membrane protein</topology>
    </subcellularLocation>
</comment>
<dbReference type="Pfam" id="PF07690">
    <property type="entry name" value="MFS_1"/>
    <property type="match status" value="1"/>
</dbReference>
<evidence type="ECO:0000256" key="2">
    <source>
        <dbReference type="ARBA" id="ARBA00022448"/>
    </source>
</evidence>
<feature type="transmembrane region" description="Helical" evidence="8">
    <location>
        <begin position="421"/>
        <end position="443"/>
    </location>
</feature>
<dbReference type="SUPFAM" id="SSF103473">
    <property type="entry name" value="MFS general substrate transporter"/>
    <property type="match status" value="1"/>
</dbReference>
<dbReference type="PROSITE" id="PS50850">
    <property type="entry name" value="MFS"/>
    <property type="match status" value="1"/>
</dbReference>
<dbReference type="Gene3D" id="1.20.1250.20">
    <property type="entry name" value="MFS general substrate transporter like domains"/>
    <property type="match status" value="1"/>
</dbReference>
<feature type="transmembrane region" description="Helical" evidence="8">
    <location>
        <begin position="66"/>
        <end position="83"/>
    </location>
</feature>
<feature type="transmembrane region" description="Helical" evidence="8">
    <location>
        <begin position="284"/>
        <end position="307"/>
    </location>
</feature>
<feature type="compositionally biased region" description="Low complexity" evidence="7">
    <location>
        <begin position="1"/>
        <end position="13"/>
    </location>
</feature>
<dbReference type="Proteomes" id="UP001321475">
    <property type="component" value="Chromosome"/>
</dbReference>
<keyword evidence="5 8" id="KW-1133">Transmembrane helix</keyword>
<feature type="transmembrane region" description="Helical" evidence="8">
    <location>
        <begin position="181"/>
        <end position="202"/>
    </location>
</feature>
<proteinExistence type="predicted"/>
<evidence type="ECO:0000256" key="7">
    <source>
        <dbReference type="SAM" id="MobiDB-lite"/>
    </source>
</evidence>
<dbReference type="CDD" id="cd17321">
    <property type="entry name" value="MFS_MMR_MDR_like"/>
    <property type="match status" value="1"/>
</dbReference>
<evidence type="ECO:0000313" key="11">
    <source>
        <dbReference type="Proteomes" id="UP001321475"/>
    </source>
</evidence>
<feature type="transmembrane region" description="Helical" evidence="8">
    <location>
        <begin position="95"/>
        <end position="113"/>
    </location>
</feature>
<feature type="transmembrane region" description="Helical" evidence="8">
    <location>
        <begin position="214"/>
        <end position="233"/>
    </location>
</feature>
<feature type="domain" description="Major facilitator superfamily (MFS) profile" evidence="9">
    <location>
        <begin position="28"/>
        <end position="487"/>
    </location>
</feature>
<evidence type="ECO:0000313" key="10">
    <source>
        <dbReference type="EMBL" id="BDZ41748.1"/>
    </source>
</evidence>
<evidence type="ECO:0000259" key="9">
    <source>
        <dbReference type="PROSITE" id="PS50850"/>
    </source>
</evidence>
<dbReference type="PANTHER" id="PTHR42718">
    <property type="entry name" value="MAJOR FACILITATOR SUPERFAMILY MULTIDRUG TRANSPORTER MFSC"/>
    <property type="match status" value="1"/>
</dbReference>
<evidence type="ECO:0000256" key="1">
    <source>
        <dbReference type="ARBA" id="ARBA00004651"/>
    </source>
</evidence>
<feature type="transmembrane region" description="Helical" evidence="8">
    <location>
        <begin position="348"/>
        <end position="367"/>
    </location>
</feature>
<dbReference type="InterPro" id="IPR004638">
    <property type="entry name" value="EmrB-like"/>
</dbReference>
<dbReference type="PANTHER" id="PTHR42718:SF46">
    <property type="entry name" value="BLR6921 PROTEIN"/>
    <property type="match status" value="1"/>
</dbReference>
<evidence type="ECO:0000256" key="8">
    <source>
        <dbReference type="SAM" id="Phobius"/>
    </source>
</evidence>
<feature type="transmembrane region" description="Helical" evidence="8">
    <location>
        <begin position="153"/>
        <end position="175"/>
    </location>
</feature>
<feature type="transmembrane region" description="Helical" evidence="8">
    <location>
        <begin position="373"/>
        <end position="392"/>
    </location>
</feature>
<keyword evidence="3" id="KW-1003">Cell membrane</keyword>
<dbReference type="EMBL" id="AP027729">
    <property type="protein sequence ID" value="BDZ41748.1"/>
    <property type="molecule type" value="Genomic_DNA"/>
</dbReference>
<name>A0ABN6XC97_9CELL</name>
<dbReference type="InterPro" id="IPR020846">
    <property type="entry name" value="MFS_dom"/>
</dbReference>
<keyword evidence="2" id="KW-0813">Transport</keyword>